<protein>
    <submittedName>
        <fullName evidence="2">Uncharacterized protein</fullName>
    </submittedName>
</protein>
<gene>
    <name evidence="2" type="ORF">Taro_048727</name>
</gene>
<evidence type="ECO:0000313" key="3">
    <source>
        <dbReference type="Proteomes" id="UP000652761"/>
    </source>
</evidence>
<dbReference type="AlphaFoldDB" id="A0A843X8W0"/>
<feature type="region of interest" description="Disordered" evidence="1">
    <location>
        <begin position="11"/>
        <end position="30"/>
    </location>
</feature>
<dbReference type="Proteomes" id="UP000652761">
    <property type="component" value="Unassembled WGS sequence"/>
</dbReference>
<evidence type="ECO:0000256" key="1">
    <source>
        <dbReference type="SAM" id="MobiDB-lite"/>
    </source>
</evidence>
<reference evidence="2" key="1">
    <citation type="submission" date="2017-07" db="EMBL/GenBank/DDBJ databases">
        <title>Taro Niue Genome Assembly and Annotation.</title>
        <authorList>
            <person name="Atibalentja N."/>
            <person name="Keating K."/>
            <person name="Fields C.J."/>
        </authorList>
    </citation>
    <scope>NUCLEOTIDE SEQUENCE</scope>
    <source>
        <strain evidence="2">Niue_2</strain>
        <tissue evidence="2">Leaf</tissue>
    </source>
</reference>
<sequence>MVIKATISTIRPTGGNHDHRNSAEVTAPNPAGISITPSEIGSSSSSHVATLTCVVFWFLLR</sequence>
<keyword evidence="3" id="KW-1185">Reference proteome</keyword>
<name>A0A843X8W0_COLES</name>
<comment type="caution">
    <text evidence="2">The sequence shown here is derived from an EMBL/GenBank/DDBJ whole genome shotgun (WGS) entry which is preliminary data.</text>
</comment>
<evidence type="ECO:0000313" key="2">
    <source>
        <dbReference type="EMBL" id="MQM15776.1"/>
    </source>
</evidence>
<dbReference type="EMBL" id="NMUH01006681">
    <property type="protein sequence ID" value="MQM15776.1"/>
    <property type="molecule type" value="Genomic_DNA"/>
</dbReference>
<accession>A0A843X8W0</accession>
<organism evidence="2 3">
    <name type="scientific">Colocasia esculenta</name>
    <name type="common">Wild taro</name>
    <name type="synonym">Arum esculentum</name>
    <dbReference type="NCBI Taxonomy" id="4460"/>
    <lineage>
        <taxon>Eukaryota</taxon>
        <taxon>Viridiplantae</taxon>
        <taxon>Streptophyta</taxon>
        <taxon>Embryophyta</taxon>
        <taxon>Tracheophyta</taxon>
        <taxon>Spermatophyta</taxon>
        <taxon>Magnoliopsida</taxon>
        <taxon>Liliopsida</taxon>
        <taxon>Araceae</taxon>
        <taxon>Aroideae</taxon>
        <taxon>Colocasieae</taxon>
        <taxon>Colocasia</taxon>
    </lineage>
</organism>
<proteinExistence type="predicted"/>